<evidence type="ECO:0000313" key="2">
    <source>
        <dbReference type="Proteomes" id="UP000005435"/>
    </source>
</evidence>
<keyword evidence="2" id="KW-1185">Reference proteome</keyword>
<name>G8LTW5_ACECE</name>
<dbReference type="OrthoDB" id="2084440at2"/>
<dbReference type="eggNOG" id="ENOG5033FQ5">
    <property type="taxonomic scope" value="Bacteria"/>
</dbReference>
<gene>
    <name evidence="1" type="ordered locus">Clocl_0601</name>
</gene>
<evidence type="ECO:0000313" key="1">
    <source>
        <dbReference type="EMBL" id="AEV67311.1"/>
    </source>
</evidence>
<evidence type="ECO:0008006" key="3">
    <source>
        <dbReference type="Google" id="ProtNLM"/>
    </source>
</evidence>
<dbReference type="RefSeq" id="WP_014253942.1">
    <property type="nucleotide sequence ID" value="NC_016627.1"/>
</dbReference>
<dbReference type="KEGG" id="ccl:Clocl_0601"/>
<dbReference type="EMBL" id="CP003065">
    <property type="protein sequence ID" value="AEV67311.1"/>
    <property type="molecule type" value="Genomic_DNA"/>
</dbReference>
<dbReference type="STRING" id="720554.Clocl_0601"/>
<dbReference type="AlphaFoldDB" id="G8LTW5"/>
<proteinExistence type="predicted"/>
<protein>
    <recommendedName>
        <fullName evidence="3">Membrane trafficking protein</fullName>
    </recommendedName>
</protein>
<reference evidence="1 2" key="2">
    <citation type="journal article" date="2012" name="Stand. Genomic Sci.">
        <title>Complete Genome Sequence of Clostridium clariflavum DSM 19732.</title>
        <authorList>
            <person name="Izquierdo J.A."/>
            <person name="Goodwin L."/>
            <person name="Davenport K.W."/>
            <person name="Teshima H."/>
            <person name="Bruce D."/>
            <person name="Detter C."/>
            <person name="Tapia R."/>
            <person name="Han S."/>
            <person name="Land M."/>
            <person name="Hauser L."/>
            <person name="Jeffries C.D."/>
            <person name="Han J."/>
            <person name="Pitluck S."/>
            <person name="Nolan M."/>
            <person name="Chen A."/>
            <person name="Huntemann M."/>
            <person name="Mavromatis K."/>
            <person name="Mikhailova N."/>
            <person name="Liolios K."/>
            <person name="Woyke T."/>
            <person name="Lynd L.R."/>
        </authorList>
    </citation>
    <scope>NUCLEOTIDE SEQUENCE [LARGE SCALE GENOMIC DNA]</scope>
    <source>
        <strain evidence="2">DSM 19732 / NBRC 101661 / EBR45</strain>
    </source>
</reference>
<dbReference type="Proteomes" id="UP000005435">
    <property type="component" value="Chromosome"/>
</dbReference>
<accession>G8LTW5</accession>
<reference evidence="2" key="1">
    <citation type="submission" date="2011-12" db="EMBL/GenBank/DDBJ databases">
        <title>Complete sequence of Clostridium clariflavum DSM 19732.</title>
        <authorList>
            <consortium name="US DOE Joint Genome Institute"/>
            <person name="Lucas S."/>
            <person name="Han J."/>
            <person name="Lapidus A."/>
            <person name="Cheng J.-F."/>
            <person name="Goodwin L."/>
            <person name="Pitluck S."/>
            <person name="Peters L."/>
            <person name="Teshima H."/>
            <person name="Detter J.C."/>
            <person name="Han C."/>
            <person name="Tapia R."/>
            <person name="Land M."/>
            <person name="Hauser L."/>
            <person name="Kyrpides N."/>
            <person name="Ivanova N."/>
            <person name="Pagani I."/>
            <person name="Kitzmiller T."/>
            <person name="Lynd L."/>
            <person name="Izquierdo J."/>
            <person name="Woyke T."/>
        </authorList>
    </citation>
    <scope>NUCLEOTIDE SEQUENCE [LARGE SCALE GENOMIC DNA]</scope>
    <source>
        <strain evidence="2">DSM 19732 / NBRC 101661 / EBR45</strain>
    </source>
</reference>
<organism evidence="1 2">
    <name type="scientific">Acetivibrio clariflavus (strain DSM 19732 / NBRC 101661 / EBR45)</name>
    <name type="common">Clostridium clariflavum</name>
    <dbReference type="NCBI Taxonomy" id="720554"/>
    <lineage>
        <taxon>Bacteria</taxon>
        <taxon>Bacillati</taxon>
        <taxon>Bacillota</taxon>
        <taxon>Clostridia</taxon>
        <taxon>Eubacteriales</taxon>
        <taxon>Oscillospiraceae</taxon>
        <taxon>Acetivibrio</taxon>
    </lineage>
</organism>
<dbReference type="HOGENOM" id="CLU_174622_0_0_9"/>
<dbReference type="SUPFAM" id="SSF158791">
    <property type="entry name" value="MgtE N-terminal domain-like"/>
    <property type="match status" value="1"/>
</dbReference>
<sequence length="108" mass="12498">MSNQGNKNLMDLLNDKMLQVKLNNAIDMLKKGNTEELAKKLNKMDKNELIEKINEIDENKLKELNLKIDKDEMKKLINEVDMNSLSQLIGDRGDEIIDKLKKLLDSNQ</sequence>